<evidence type="ECO:0000313" key="2">
    <source>
        <dbReference type="EMBL" id="KZT64629.1"/>
    </source>
</evidence>
<dbReference type="EMBL" id="KV429123">
    <property type="protein sequence ID" value="KZT64629.1"/>
    <property type="molecule type" value="Genomic_DNA"/>
</dbReference>
<evidence type="ECO:0000313" key="3">
    <source>
        <dbReference type="Proteomes" id="UP000076727"/>
    </source>
</evidence>
<dbReference type="OrthoDB" id="2800326at2759"/>
<dbReference type="Proteomes" id="UP000076727">
    <property type="component" value="Unassembled WGS sequence"/>
</dbReference>
<protein>
    <submittedName>
        <fullName evidence="2">Uncharacterized protein</fullName>
    </submittedName>
</protein>
<sequence>MHAVSGTAQKKLADTTHANAPVRSHGPKPLTMLSDKPRAVSSASTSSVGSISRTSQKTAKGPSASSSSISKGKSSYADRVLNIAKSTVGHPKAHSDVASIGSKRPRSPSHSDAAAHFKAQKTSRASDASSSSKIPPLLPLQSDPESSDADALPLPSKVAATLLPKPRTHCTTCHSPLGPHSRFKNCDACREKHRVYQRQRKERMDGKVASLLSSVSIPASMSSVAPARRASSPENDMMRVDGPSAVIRPPPANVRCVWDEVPEFQTEDDFLAAVRRSVLAWREHANLAIRAGTLTDFEFCGGYAVVAGGAKVDEATVRRLSGKLVLQGVPMTKQPCFKRLTKGGPATKAAAYHVFDNLSTVFYCQCKDGGAGQSVQRENVCRGRIKLVVETTNEKSEIGVFGQNIVVETSHAFSL</sequence>
<reference evidence="2 3" key="1">
    <citation type="journal article" date="2016" name="Mol. Biol. Evol.">
        <title>Comparative Genomics of Early-Diverging Mushroom-Forming Fungi Provides Insights into the Origins of Lignocellulose Decay Capabilities.</title>
        <authorList>
            <person name="Nagy L.G."/>
            <person name="Riley R."/>
            <person name="Tritt A."/>
            <person name="Adam C."/>
            <person name="Daum C."/>
            <person name="Floudas D."/>
            <person name="Sun H."/>
            <person name="Yadav J.S."/>
            <person name="Pangilinan J."/>
            <person name="Larsson K.H."/>
            <person name="Matsuura K."/>
            <person name="Barry K."/>
            <person name="Labutti K."/>
            <person name="Kuo R."/>
            <person name="Ohm R.A."/>
            <person name="Bhattacharya S.S."/>
            <person name="Shirouzu T."/>
            <person name="Yoshinaga Y."/>
            <person name="Martin F.M."/>
            <person name="Grigoriev I.V."/>
            <person name="Hibbett D.S."/>
        </authorList>
    </citation>
    <scope>NUCLEOTIDE SEQUENCE [LARGE SCALE GENOMIC DNA]</scope>
    <source>
        <strain evidence="2 3">L-15889</strain>
    </source>
</reference>
<name>A0A165LMY7_9APHY</name>
<proteinExistence type="predicted"/>
<feature type="compositionally biased region" description="Low complexity" evidence="1">
    <location>
        <begin position="123"/>
        <end position="142"/>
    </location>
</feature>
<dbReference type="AlphaFoldDB" id="A0A165LMY7"/>
<gene>
    <name evidence="2" type="ORF">DAEQUDRAFT_741171</name>
</gene>
<feature type="region of interest" description="Disordered" evidence="1">
    <location>
        <begin position="1"/>
        <end position="74"/>
    </location>
</feature>
<feature type="region of interest" description="Disordered" evidence="1">
    <location>
        <begin position="86"/>
        <end position="152"/>
    </location>
</feature>
<evidence type="ECO:0000256" key="1">
    <source>
        <dbReference type="SAM" id="MobiDB-lite"/>
    </source>
</evidence>
<organism evidence="2 3">
    <name type="scientific">Daedalea quercina L-15889</name>
    <dbReference type="NCBI Taxonomy" id="1314783"/>
    <lineage>
        <taxon>Eukaryota</taxon>
        <taxon>Fungi</taxon>
        <taxon>Dikarya</taxon>
        <taxon>Basidiomycota</taxon>
        <taxon>Agaricomycotina</taxon>
        <taxon>Agaricomycetes</taxon>
        <taxon>Polyporales</taxon>
        <taxon>Fomitopsis</taxon>
    </lineage>
</organism>
<accession>A0A165LMY7</accession>
<keyword evidence="3" id="KW-1185">Reference proteome</keyword>
<feature type="compositionally biased region" description="Low complexity" evidence="1">
    <location>
        <begin position="39"/>
        <end position="74"/>
    </location>
</feature>